<sequence length="134" mass="13490">MSEQSGDKPLEQDVLDELGDDRLQELAGVLGTDAAGAREVVGGTVSEVSGGLKDLPTAPEVPQEPQLQGVATLGGLGGMASGGLVAGVLAKMSRPVANAVAKKTGLPAANVARGIEMLIPVILAVVSKRAARKR</sequence>
<organism evidence="1 2">
    <name type="scientific">Streptomyces citrinus</name>
    <dbReference type="NCBI Taxonomy" id="3118173"/>
    <lineage>
        <taxon>Bacteria</taxon>
        <taxon>Bacillati</taxon>
        <taxon>Actinomycetota</taxon>
        <taxon>Actinomycetes</taxon>
        <taxon>Kitasatosporales</taxon>
        <taxon>Streptomycetaceae</taxon>
        <taxon>Streptomyces</taxon>
    </lineage>
</organism>
<keyword evidence="2" id="KW-1185">Reference proteome</keyword>
<name>A0ACD5AEX1_9ACTN</name>
<dbReference type="Proteomes" id="UP001432251">
    <property type="component" value="Chromosome"/>
</dbReference>
<evidence type="ECO:0000313" key="1">
    <source>
        <dbReference type="EMBL" id="WWQ64408.1"/>
    </source>
</evidence>
<dbReference type="EMBL" id="CP146022">
    <property type="protein sequence ID" value="WWQ64408.1"/>
    <property type="molecule type" value="Genomic_DNA"/>
</dbReference>
<evidence type="ECO:0000313" key="2">
    <source>
        <dbReference type="Proteomes" id="UP001432251"/>
    </source>
</evidence>
<gene>
    <name evidence="1" type="ORF">V2W30_14345</name>
</gene>
<accession>A0ACD5AEX1</accession>
<protein>
    <submittedName>
        <fullName evidence="1">DUF937 domain-containing protein</fullName>
    </submittedName>
</protein>
<proteinExistence type="predicted"/>
<reference evidence="1" key="1">
    <citation type="journal article" date="2025" name="Int. J. Syst. Evol. Microbiol.">
        <title>Streptomyces citrinus sp. nov., with yellow diffusible pigment.</title>
        <authorList>
            <person name="He Y."/>
            <person name="Yang E."/>
            <person name="Xu J."/>
            <person name="Sun Y."/>
            <person name="Sun L."/>
        </authorList>
    </citation>
    <scope>NUCLEOTIDE SEQUENCE</scope>
    <source>
        <strain evidence="1">Q6</strain>
    </source>
</reference>